<reference evidence="2" key="1">
    <citation type="journal article" date="2015" name="Front. Microbiol.">
        <title>Combining genomic sequencing methods to explore viral diversity and reveal potential virus-host interactions.</title>
        <authorList>
            <person name="Chow C.E."/>
            <person name="Winget D.M."/>
            <person name="White R.A.III."/>
            <person name="Hallam S.J."/>
            <person name="Suttle C.A."/>
        </authorList>
    </citation>
    <scope>NUCLEOTIDE SEQUENCE</scope>
    <source>
        <strain evidence="2">Anoxic2_3</strain>
    </source>
</reference>
<reference evidence="2" key="2">
    <citation type="submission" date="2015-03" db="EMBL/GenBank/DDBJ databases">
        <authorList>
            <person name="Chow C.-E.T."/>
            <person name="Winget D.M."/>
            <person name="White R.A.III."/>
            <person name="Hallam S.J."/>
            <person name="Suttle C.A."/>
        </authorList>
    </citation>
    <scope>NUCLEOTIDE SEQUENCE</scope>
    <source>
        <strain evidence="2">Anoxic2_3</strain>
    </source>
</reference>
<organism evidence="2">
    <name type="scientific">uncultured marine virus</name>
    <dbReference type="NCBI Taxonomy" id="186617"/>
    <lineage>
        <taxon>Viruses</taxon>
        <taxon>environmental samples</taxon>
    </lineage>
</organism>
<dbReference type="EMBL" id="KR029587">
    <property type="protein sequence ID" value="AKH46947.1"/>
    <property type="molecule type" value="Genomic_DNA"/>
</dbReference>
<evidence type="ECO:0000313" key="2">
    <source>
        <dbReference type="EMBL" id="AKH46947.1"/>
    </source>
</evidence>
<proteinExistence type="predicted"/>
<protein>
    <submittedName>
        <fullName evidence="2">Uncharacterized protein</fullName>
    </submittedName>
</protein>
<accession>A0A0F7L614</accession>
<sequence length="89" mass="9645">MSSGSTRSPITGMRAKRVIYSRPPPLWDMTSCPCSGDQRVKQPVLTVGRRAIGRWHLLKLSRSGANSTPGPQYCSMTGGRNIRGGKQTG</sequence>
<evidence type="ECO:0000256" key="1">
    <source>
        <dbReference type="SAM" id="MobiDB-lite"/>
    </source>
</evidence>
<feature type="region of interest" description="Disordered" evidence="1">
    <location>
        <begin position="62"/>
        <end position="89"/>
    </location>
</feature>
<name>A0A0F7L614_9VIRU</name>